<keyword evidence="2" id="KW-0378">Hydrolase</keyword>
<keyword evidence="1 6" id="KW-0645">Protease</keyword>
<accession>F8L729</accession>
<reference evidence="6 7" key="2">
    <citation type="journal article" date="2011" name="Mol. Biol. Evol.">
        <title>Unity in variety--the pan-genome of the Chlamydiae.</title>
        <authorList>
            <person name="Collingro A."/>
            <person name="Tischler P."/>
            <person name="Weinmaier T."/>
            <person name="Penz T."/>
            <person name="Heinz E."/>
            <person name="Brunham R.C."/>
            <person name="Read T.D."/>
            <person name="Bavoil P.M."/>
            <person name="Sachse K."/>
            <person name="Kahane S."/>
            <person name="Friedman M.G."/>
            <person name="Rattei T."/>
            <person name="Myers G.S."/>
            <person name="Horn M."/>
        </authorList>
    </citation>
    <scope>NUCLEOTIDE SEQUENCE [LARGE SCALE GENOMIC DNA]</scope>
    <source>
        <strain evidence="7">ATCC VR-1471 / Z</strain>
    </source>
</reference>
<dbReference type="Pfam" id="PF02868">
    <property type="entry name" value="Peptidase_M4_C"/>
    <property type="match status" value="1"/>
</dbReference>
<evidence type="ECO:0000313" key="6">
    <source>
        <dbReference type="EMBL" id="CCB88544.1"/>
    </source>
</evidence>
<evidence type="ECO:0000256" key="4">
    <source>
        <dbReference type="ARBA" id="ARBA00023049"/>
    </source>
</evidence>
<sequence length="280" mass="31987">MSGYTSYALIGAPTTVSPYQETSVDSEKYKQPLPLDRYHMLQNSGNPSANQLQQTVNGIQDFFCQLVGAEDRGKMPSFFINLEGKIDSPQPECFKFHNQYVQYPEAACHEFTHAVMKNLREAPLGNKGQLGAINEAIADIVGVMYKQKSSDQYNDWKVNGTHRNLSQSFTKTNVNCDFTPKYDPKTEKGNDNGHVHYNSQLLSHAFYLACKNCEKFNSSKTKILSIWFNAARYLKIKGEKDYFFEFARKTIKLAIQDTDARKFSLLIRESWEQVGFDDFS</sequence>
<dbReference type="PANTHER" id="PTHR43579">
    <property type="match status" value="1"/>
</dbReference>
<evidence type="ECO:0000256" key="2">
    <source>
        <dbReference type="ARBA" id="ARBA00022801"/>
    </source>
</evidence>
<dbReference type="OrthoDB" id="291295at2"/>
<dbReference type="Proteomes" id="UP000000496">
    <property type="component" value="Chromosome gsn.131"/>
</dbReference>
<evidence type="ECO:0000256" key="3">
    <source>
        <dbReference type="ARBA" id="ARBA00022833"/>
    </source>
</evidence>
<dbReference type="InterPro" id="IPR052759">
    <property type="entry name" value="Metalloprotease_M4"/>
</dbReference>
<dbReference type="KEGG" id="sng:SNE_A06670"/>
<dbReference type="EMBL" id="FR872582">
    <property type="protein sequence ID" value="CCB88544.1"/>
    <property type="molecule type" value="Genomic_DNA"/>
</dbReference>
<name>F8L729_SIMNZ</name>
<dbReference type="Gene3D" id="1.10.390.10">
    <property type="entry name" value="Neutral Protease Domain 2"/>
    <property type="match status" value="1"/>
</dbReference>
<proteinExistence type="predicted"/>
<dbReference type="SUPFAM" id="SSF55486">
    <property type="entry name" value="Metalloproteases ('zincins'), catalytic domain"/>
    <property type="match status" value="1"/>
</dbReference>
<dbReference type="eggNOG" id="COG3227">
    <property type="taxonomic scope" value="Bacteria"/>
</dbReference>
<dbReference type="InterPro" id="IPR027268">
    <property type="entry name" value="Peptidase_M4/M1_CTD_sf"/>
</dbReference>
<evidence type="ECO:0000313" key="7">
    <source>
        <dbReference type="Proteomes" id="UP000000496"/>
    </source>
</evidence>
<dbReference type="RefSeq" id="WP_013943011.1">
    <property type="nucleotide sequence ID" value="NC_015713.1"/>
</dbReference>
<gene>
    <name evidence="6" type="primary">cnp</name>
    <name evidence="6" type="ordered locus">SNE_A06670</name>
</gene>
<protein>
    <submittedName>
        <fullName evidence="6">Putative metalloprotease</fullName>
    </submittedName>
</protein>
<keyword evidence="7" id="KW-1185">Reference proteome</keyword>
<evidence type="ECO:0000259" key="5">
    <source>
        <dbReference type="Pfam" id="PF02868"/>
    </source>
</evidence>
<keyword evidence="3" id="KW-0862">Zinc</keyword>
<organism evidence="6 7">
    <name type="scientific">Simkania negevensis (strain ATCC VR-1471 / DSM 27360 / Z)</name>
    <dbReference type="NCBI Taxonomy" id="331113"/>
    <lineage>
        <taxon>Bacteria</taxon>
        <taxon>Pseudomonadati</taxon>
        <taxon>Chlamydiota</taxon>
        <taxon>Chlamydiia</taxon>
        <taxon>Parachlamydiales</taxon>
        <taxon>Simkaniaceae</taxon>
        <taxon>Simkania</taxon>
    </lineage>
</organism>
<dbReference type="GO" id="GO:0004222">
    <property type="term" value="F:metalloendopeptidase activity"/>
    <property type="evidence" value="ECO:0007669"/>
    <property type="project" value="InterPro"/>
</dbReference>
<dbReference type="PANTHER" id="PTHR43579:SF1">
    <property type="entry name" value="NEUTRAL METALLOPROTEINASE"/>
    <property type="match status" value="1"/>
</dbReference>
<dbReference type="InterPro" id="IPR001570">
    <property type="entry name" value="Peptidase_M4_C_domain"/>
</dbReference>
<evidence type="ECO:0000256" key="1">
    <source>
        <dbReference type="ARBA" id="ARBA00022670"/>
    </source>
</evidence>
<feature type="domain" description="Peptidase M4 C-terminal" evidence="5">
    <location>
        <begin position="124"/>
        <end position="275"/>
    </location>
</feature>
<reference key="1">
    <citation type="journal article" date="2011" name="Mol. Biol. Evol.">
        <title>Unity in variety -- the pan-genome of the Chlamydiae.</title>
        <authorList>
            <person name="Collingro A."/>
            <person name="Tischler P."/>
            <person name="Weinmaier T."/>
            <person name="Penz T."/>
            <person name="Heinz E."/>
            <person name="Brunham R.C."/>
            <person name="Read T.D."/>
            <person name="Bavoil P.M."/>
            <person name="Sachse K."/>
            <person name="Kahane S."/>
            <person name="Friedman M.G."/>
            <person name="Rattei T."/>
            <person name="Myers G.S.A."/>
            <person name="Horn M."/>
        </authorList>
    </citation>
    <scope>NUCLEOTIDE SEQUENCE</scope>
    <source>
        <strain>Z</strain>
    </source>
</reference>
<dbReference type="HOGENOM" id="CLU_1029926_0_0_0"/>
<dbReference type="AlphaFoldDB" id="F8L729"/>
<keyword evidence="4 6" id="KW-0482">Metalloprotease</keyword>
<dbReference type="GO" id="GO:0006508">
    <property type="term" value="P:proteolysis"/>
    <property type="evidence" value="ECO:0007669"/>
    <property type="project" value="UniProtKB-KW"/>
</dbReference>